<dbReference type="OrthoDB" id="9805588at2"/>
<dbReference type="CDD" id="cd07891">
    <property type="entry name" value="CYTH-like_CthTTM-like_1"/>
    <property type="match status" value="1"/>
</dbReference>
<dbReference type="PANTHER" id="PTHR40114:SF1">
    <property type="entry name" value="SLR0698 PROTEIN"/>
    <property type="match status" value="1"/>
</dbReference>
<dbReference type="RefSeq" id="WP_092437105.1">
    <property type="nucleotide sequence ID" value="NZ_FMYP01000017.1"/>
</dbReference>
<sequence>MGIEIERKFLVIKEKWNQADKGPGKLLRQGYILSDPEKTIRVRLTDTDGYLTIKGISRGATRQEYEYLIPQEEAEELLNNFSANEVSKVRYKVEVYGKTWEVDEFLGANEGLIIAEIELDSELESFVSPTWVEKEVTSDIRYYNSNIAQTPYNCWVEK</sequence>
<dbReference type="InterPro" id="IPR012042">
    <property type="entry name" value="NeuTTM/CthTTM-like"/>
</dbReference>
<dbReference type="SUPFAM" id="SSF55154">
    <property type="entry name" value="CYTH-like phosphatases"/>
    <property type="match status" value="1"/>
</dbReference>
<feature type="domain" description="CYTH" evidence="2">
    <location>
        <begin position="2"/>
        <end position="149"/>
    </location>
</feature>
<accession>A0A1G6IW44</accession>
<dbReference type="Proteomes" id="UP000199452">
    <property type="component" value="Unassembled WGS sequence"/>
</dbReference>
<name>A0A1G6IW44_9BACT</name>
<reference evidence="3 4" key="1">
    <citation type="submission" date="2016-09" db="EMBL/GenBank/DDBJ databases">
        <authorList>
            <person name="Capua I."/>
            <person name="De Benedictis P."/>
            <person name="Joannis T."/>
            <person name="Lombin L.H."/>
            <person name="Cattoli G."/>
        </authorList>
    </citation>
    <scope>NUCLEOTIDE SEQUENCE [LARGE SCALE GENOMIC DNA]</scope>
    <source>
        <strain evidence="3 4">A7P-90m</strain>
    </source>
</reference>
<keyword evidence="4" id="KW-1185">Reference proteome</keyword>
<dbReference type="InterPro" id="IPR033469">
    <property type="entry name" value="CYTH-like_dom_sf"/>
</dbReference>
<evidence type="ECO:0000256" key="1">
    <source>
        <dbReference type="PIRSR" id="PIRSR016487-1"/>
    </source>
</evidence>
<evidence type="ECO:0000259" key="2">
    <source>
        <dbReference type="PROSITE" id="PS51707"/>
    </source>
</evidence>
<feature type="active site" description="Proton acceptor" evidence="1">
    <location>
        <position position="31"/>
    </location>
</feature>
<dbReference type="EMBL" id="FMYP01000017">
    <property type="protein sequence ID" value="SDC10688.1"/>
    <property type="molecule type" value="Genomic_DNA"/>
</dbReference>
<proteinExistence type="predicted"/>
<dbReference type="STRING" id="1640674.SAMN05216323_101745"/>
<gene>
    <name evidence="3" type="ORF">SAMN05216323_101745</name>
</gene>
<dbReference type="AlphaFoldDB" id="A0A1G6IW44"/>
<evidence type="ECO:0000313" key="4">
    <source>
        <dbReference type="Proteomes" id="UP000199452"/>
    </source>
</evidence>
<dbReference type="Pfam" id="PF01928">
    <property type="entry name" value="CYTH"/>
    <property type="match status" value="1"/>
</dbReference>
<protein>
    <submittedName>
        <fullName evidence="3">CYTH domain-containing protein</fullName>
    </submittedName>
</protein>
<dbReference type="SMART" id="SM01118">
    <property type="entry name" value="CYTH"/>
    <property type="match status" value="1"/>
</dbReference>
<dbReference type="PANTHER" id="PTHR40114">
    <property type="entry name" value="SLR0698 PROTEIN"/>
    <property type="match status" value="1"/>
</dbReference>
<dbReference type="InterPro" id="IPR023577">
    <property type="entry name" value="CYTH_domain"/>
</dbReference>
<dbReference type="Gene3D" id="2.40.320.10">
    <property type="entry name" value="Hypothetical Protein Pfu-838710-001"/>
    <property type="match status" value="1"/>
</dbReference>
<evidence type="ECO:0000313" key="3">
    <source>
        <dbReference type="EMBL" id="SDC10688.1"/>
    </source>
</evidence>
<dbReference type="PROSITE" id="PS51707">
    <property type="entry name" value="CYTH"/>
    <property type="match status" value="1"/>
</dbReference>
<organism evidence="3 4">
    <name type="scientific">Williamwhitmania taraxaci</name>
    <dbReference type="NCBI Taxonomy" id="1640674"/>
    <lineage>
        <taxon>Bacteria</taxon>
        <taxon>Pseudomonadati</taxon>
        <taxon>Bacteroidota</taxon>
        <taxon>Bacteroidia</taxon>
        <taxon>Bacteroidales</taxon>
        <taxon>Williamwhitmaniaceae</taxon>
        <taxon>Williamwhitmania</taxon>
    </lineage>
</organism>
<dbReference type="PIRSF" id="PIRSF016487">
    <property type="entry name" value="CYTH_UCP016487"/>
    <property type="match status" value="1"/>
</dbReference>